<reference evidence="3" key="1">
    <citation type="submission" date="2021-06" db="EMBL/GenBank/DDBJ databases">
        <title>Comparative genomics, transcriptomics and evolutionary studies reveal genomic signatures of adaptation to plant cell wall in hemibiotrophic fungi.</title>
        <authorList>
            <consortium name="DOE Joint Genome Institute"/>
            <person name="Baroncelli R."/>
            <person name="Diaz J.F."/>
            <person name="Benocci T."/>
            <person name="Peng M."/>
            <person name="Battaglia E."/>
            <person name="Haridas S."/>
            <person name="Andreopoulos W."/>
            <person name="Labutti K."/>
            <person name="Pangilinan J."/>
            <person name="Floch G.L."/>
            <person name="Makela M.R."/>
            <person name="Henrissat B."/>
            <person name="Grigoriev I.V."/>
            <person name="Crouch J.A."/>
            <person name="De Vries R.P."/>
            <person name="Sukno S.A."/>
            <person name="Thon M.R."/>
        </authorList>
    </citation>
    <scope>NUCLEOTIDE SEQUENCE</scope>
    <source>
        <strain evidence="3">CBS 125086</strain>
    </source>
</reference>
<dbReference type="Gene3D" id="3.40.50.300">
    <property type="entry name" value="P-loop containing nucleotide triphosphate hydrolases"/>
    <property type="match status" value="1"/>
</dbReference>
<dbReference type="GO" id="GO:0003824">
    <property type="term" value="F:catalytic activity"/>
    <property type="evidence" value="ECO:0007669"/>
    <property type="project" value="InterPro"/>
</dbReference>
<sequence>MAHPHPRRDDFRIAIICALPLEYDAVTFAVDEFYPEYTSSSGNHHAYKTGRIGSHNVVLLLLPNMGKVSAASAAASLRSIYNGIELAILTGICGGVPSQGNNNEVMLGDVIISKSIVQYDLGRQYPGEFASKDTVEDRLGRPNKEIRHLISTLETRQGRRDLQRRAAEILTEIQQKAVDDGEEALYQQPPSKEDLLFEPDYLHMHRDQKQDCGCSELGACSAARNASCEKLQCDERRLVPRKRLITGHQRNECLTRDLQVFVGRIGSGDTVMKSGADRDRIAAEHGLVAFEMEGAGVWDEIPCVIVKAVCDYADSHKNKSWQNYAAATAASTAKALLEHYNGTKTRSDTPRSPSRHFVVPYNENPDFVGRDGALNLLKQQFGHDPQQSTAKTRSRVALHGLGGVGKTQIALAYVYWLKERRPDISVFWVHASNAQRFREAYASIAEACNIPGRDDPAADSLSLVREWLQKEGNGAWLMVIDNADDTNVFFQTQEASHADAIAKDFKDEDKLGRFIPECRHGSVLITTRNKQTGSRLAPGKPATKVDSLTGDEADEMLRSMLEASDGAISTEDASALASRLEYLPLALAQAAAFIQENEISIRQYVNLLDKSDTSLVNHLSQPFEAVGRDSSTPHALTATWVISFEQIEKQSAVASELLSLMSFFDRQAIPSEFVNDYCIRKRTEDPAADTEGAEDMEIIVTKALGTLKAFSFIMETKDQSLDMHRLVQAVTQKWLFGKQRTNQFAKRALQIVSDAYPYGQHETREVCRKYLPHAYAVLRFTSSRSQDEDIARANLLHCVSAYLYYLGHWKETEKRLVQTLELRRRILGEENLDTIMTINNLAITYQEQGRLEEAESLQGSILEICMRAFGEAHYNTLTTMNNIAITHRQQGRWEEAERLQGNLLKIYIRVFGEEDPTTLIGMNNLAVMYHDQGRWEEAERLQDSVLKIRRRVLGEEHPYTLSSMRNLATTYWHQGRLEETEDLEVRVLEISKKHVLASRSVRRN</sequence>
<dbReference type="Gene3D" id="1.25.40.10">
    <property type="entry name" value="Tetratricopeptide repeat domain"/>
    <property type="match status" value="1"/>
</dbReference>
<dbReference type="InterPro" id="IPR000845">
    <property type="entry name" value="Nucleoside_phosphorylase_d"/>
</dbReference>
<evidence type="ECO:0000313" key="4">
    <source>
        <dbReference type="Proteomes" id="UP001230504"/>
    </source>
</evidence>
<dbReference type="EMBL" id="JAHLJV010000052">
    <property type="protein sequence ID" value="KAK1580742.1"/>
    <property type="molecule type" value="Genomic_DNA"/>
</dbReference>
<dbReference type="PANTHER" id="PTHR46082:SF6">
    <property type="entry name" value="AAA+ ATPASE DOMAIN-CONTAINING PROTEIN-RELATED"/>
    <property type="match status" value="1"/>
</dbReference>
<feature type="domain" description="DUF7779" evidence="2">
    <location>
        <begin position="647"/>
        <end position="733"/>
    </location>
</feature>
<dbReference type="Pfam" id="PF13374">
    <property type="entry name" value="TPR_10"/>
    <property type="match status" value="1"/>
</dbReference>
<dbReference type="Pfam" id="PF13424">
    <property type="entry name" value="TPR_12"/>
    <property type="match status" value="2"/>
</dbReference>
<organism evidence="3 4">
    <name type="scientific">Colletotrichum navitas</name>
    <dbReference type="NCBI Taxonomy" id="681940"/>
    <lineage>
        <taxon>Eukaryota</taxon>
        <taxon>Fungi</taxon>
        <taxon>Dikarya</taxon>
        <taxon>Ascomycota</taxon>
        <taxon>Pezizomycotina</taxon>
        <taxon>Sordariomycetes</taxon>
        <taxon>Hypocreomycetidae</taxon>
        <taxon>Glomerellales</taxon>
        <taxon>Glomerellaceae</taxon>
        <taxon>Colletotrichum</taxon>
        <taxon>Colletotrichum graminicola species complex</taxon>
    </lineage>
</organism>
<dbReference type="Pfam" id="PF25000">
    <property type="entry name" value="DUF7779"/>
    <property type="match status" value="1"/>
</dbReference>
<dbReference type="InterPro" id="IPR011990">
    <property type="entry name" value="TPR-like_helical_dom_sf"/>
</dbReference>
<dbReference type="InterPro" id="IPR027417">
    <property type="entry name" value="P-loop_NTPase"/>
</dbReference>
<dbReference type="Proteomes" id="UP001230504">
    <property type="component" value="Unassembled WGS sequence"/>
</dbReference>
<dbReference type="InterPro" id="IPR035994">
    <property type="entry name" value="Nucleoside_phosphorylase_sf"/>
</dbReference>
<dbReference type="SUPFAM" id="SSF53167">
    <property type="entry name" value="Purine and uridine phosphorylases"/>
    <property type="match status" value="1"/>
</dbReference>
<feature type="domain" description="Nucleoside phosphorylase" evidence="1">
    <location>
        <begin position="12"/>
        <end position="149"/>
    </location>
</feature>
<dbReference type="GO" id="GO:0009116">
    <property type="term" value="P:nucleoside metabolic process"/>
    <property type="evidence" value="ECO:0007669"/>
    <property type="project" value="InterPro"/>
</dbReference>
<gene>
    <name evidence="3" type="ORF">LY79DRAFT_560793</name>
</gene>
<evidence type="ECO:0000259" key="1">
    <source>
        <dbReference type="Pfam" id="PF01048"/>
    </source>
</evidence>
<dbReference type="SUPFAM" id="SSF52540">
    <property type="entry name" value="P-loop containing nucleoside triphosphate hydrolases"/>
    <property type="match status" value="1"/>
</dbReference>
<name>A0AAD8PVJ4_9PEZI</name>
<dbReference type="AlphaFoldDB" id="A0AAD8PVJ4"/>
<protein>
    <recommendedName>
        <fullName evidence="5">Nucleoside phosphorylase domain-containing protein</fullName>
    </recommendedName>
</protein>
<dbReference type="RefSeq" id="XP_060411759.1">
    <property type="nucleotide sequence ID" value="XM_060558356.1"/>
</dbReference>
<evidence type="ECO:0000313" key="3">
    <source>
        <dbReference type="EMBL" id="KAK1580742.1"/>
    </source>
</evidence>
<evidence type="ECO:0000259" key="2">
    <source>
        <dbReference type="Pfam" id="PF25000"/>
    </source>
</evidence>
<accession>A0AAD8PVJ4</accession>
<dbReference type="PANTHER" id="PTHR46082">
    <property type="entry name" value="ATP/GTP-BINDING PROTEIN-RELATED"/>
    <property type="match status" value="1"/>
</dbReference>
<dbReference type="Gene3D" id="3.40.50.1580">
    <property type="entry name" value="Nucleoside phosphorylase domain"/>
    <property type="match status" value="1"/>
</dbReference>
<dbReference type="GeneID" id="85442596"/>
<keyword evidence="4" id="KW-1185">Reference proteome</keyword>
<dbReference type="InterPro" id="IPR053137">
    <property type="entry name" value="NLR-like"/>
</dbReference>
<comment type="caution">
    <text evidence="3">The sequence shown here is derived from an EMBL/GenBank/DDBJ whole genome shotgun (WGS) entry which is preliminary data.</text>
</comment>
<dbReference type="InterPro" id="IPR056681">
    <property type="entry name" value="DUF7779"/>
</dbReference>
<dbReference type="SUPFAM" id="SSF48452">
    <property type="entry name" value="TPR-like"/>
    <property type="match status" value="2"/>
</dbReference>
<proteinExistence type="predicted"/>
<evidence type="ECO:0008006" key="5">
    <source>
        <dbReference type="Google" id="ProtNLM"/>
    </source>
</evidence>
<dbReference type="Pfam" id="PF01048">
    <property type="entry name" value="PNP_UDP_1"/>
    <property type="match status" value="1"/>
</dbReference>